<evidence type="ECO:0000313" key="3">
    <source>
        <dbReference type="EMBL" id="MED6238753.1"/>
    </source>
</evidence>
<keyword evidence="2" id="KW-0812">Transmembrane</keyword>
<keyword evidence="2" id="KW-0472">Membrane</keyword>
<feature type="compositionally biased region" description="Acidic residues" evidence="1">
    <location>
        <begin position="1"/>
        <end position="18"/>
    </location>
</feature>
<comment type="caution">
    <text evidence="3">The sequence shown here is derived from an EMBL/GenBank/DDBJ whole genome shotgun (WGS) entry which is preliminary data.</text>
</comment>
<reference evidence="3 4" key="1">
    <citation type="submission" date="2021-07" db="EMBL/GenBank/DDBJ databases">
        <authorList>
            <person name="Palmer J.M."/>
        </authorList>
    </citation>
    <scope>NUCLEOTIDE SEQUENCE [LARGE SCALE GENOMIC DNA]</scope>
    <source>
        <strain evidence="3 4">AT_MEX2019</strain>
        <tissue evidence="3">Muscle</tissue>
    </source>
</reference>
<evidence type="ECO:0000313" key="4">
    <source>
        <dbReference type="Proteomes" id="UP001345963"/>
    </source>
</evidence>
<name>A0ABU7AME7_9TELE</name>
<sequence>HSEEFEGSANDSDDEDLDEIKGFQAKKKMTEETSRTPFAEGSQAENKSQENEGQTTLIISVAVVASVVLLVTAITAIMLKKRQKLKQQQGIYSIPTEQNQKEAI</sequence>
<feature type="region of interest" description="Disordered" evidence="1">
    <location>
        <begin position="85"/>
        <end position="104"/>
    </location>
</feature>
<gene>
    <name evidence="3" type="ORF">ATANTOWER_029077</name>
</gene>
<feature type="non-terminal residue" evidence="3">
    <location>
        <position position="1"/>
    </location>
</feature>
<keyword evidence="2" id="KW-1133">Transmembrane helix</keyword>
<feature type="compositionally biased region" description="Polar residues" evidence="1">
    <location>
        <begin position="43"/>
        <end position="52"/>
    </location>
</feature>
<dbReference type="EMBL" id="JAHUTI010020413">
    <property type="protein sequence ID" value="MED6238753.1"/>
    <property type="molecule type" value="Genomic_DNA"/>
</dbReference>
<protein>
    <submittedName>
        <fullName evidence="3">Uncharacterized protein</fullName>
    </submittedName>
</protein>
<dbReference type="Proteomes" id="UP001345963">
    <property type="component" value="Unassembled WGS sequence"/>
</dbReference>
<organism evidence="3 4">
    <name type="scientific">Ataeniobius toweri</name>
    <dbReference type="NCBI Taxonomy" id="208326"/>
    <lineage>
        <taxon>Eukaryota</taxon>
        <taxon>Metazoa</taxon>
        <taxon>Chordata</taxon>
        <taxon>Craniata</taxon>
        <taxon>Vertebrata</taxon>
        <taxon>Euteleostomi</taxon>
        <taxon>Actinopterygii</taxon>
        <taxon>Neopterygii</taxon>
        <taxon>Teleostei</taxon>
        <taxon>Neoteleostei</taxon>
        <taxon>Acanthomorphata</taxon>
        <taxon>Ovalentaria</taxon>
        <taxon>Atherinomorphae</taxon>
        <taxon>Cyprinodontiformes</taxon>
        <taxon>Goodeidae</taxon>
        <taxon>Ataeniobius</taxon>
    </lineage>
</organism>
<evidence type="ECO:0000256" key="1">
    <source>
        <dbReference type="SAM" id="MobiDB-lite"/>
    </source>
</evidence>
<keyword evidence="4" id="KW-1185">Reference proteome</keyword>
<evidence type="ECO:0000256" key="2">
    <source>
        <dbReference type="SAM" id="Phobius"/>
    </source>
</evidence>
<accession>A0ABU7AME7</accession>
<proteinExistence type="predicted"/>
<feature type="transmembrane region" description="Helical" evidence="2">
    <location>
        <begin position="57"/>
        <end position="79"/>
    </location>
</feature>
<feature type="region of interest" description="Disordered" evidence="1">
    <location>
        <begin position="1"/>
        <end position="52"/>
    </location>
</feature>